<dbReference type="SUPFAM" id="SSF53335">
    <property type="entry name" value="S-adenosyl-L-methionine-dependent methyltransferases"/>
    <property type="match status" value="1"/>
</dbReference>
<keyword evidence="1" id="KW-0489">Methyltransferase</keyword>
<evidence type="ECO:0000313" key="2">
    <source>
        <dbReference type="Proteomes" id="UP001432062"/>
    </source>
</evidence>
<dbReference type="PIRSF" id="PIRSF017393">
    <property type="entry name" value="MTase_SAV2177"/>
    <property type="match status" value="1"/>
</dbReference>
<reference evidence="1" key="1">
    <citation type="submission" date="2022-10" db="EMBL/GenBank/DDBJ databases">
        <title>The complete genomes of actinobacterial strains from the NBC collection.</title>
        <authorList>
            <person name="Joergensen T.S."/>
            <person name="Alvarez Arevalo M."/>
            <person name="Sterndorff E.B."/>
            <person name="Faurdal D."/>
            <person name="Vuksanovic O."/>
            <person name="Mourched A.-S."/>
            <person name="Charusanti P."/>
            <person name="Shaw S."/>
            <person name="Blin K."/>
            <person name="Weber T."/>
        </authorList>
    </citation>
    <scope>NUCLEOTIDE SEQUENCE</scope>
    <source>
        <strain evidence="1">NBC_01482</strain>
    </source>
</reference>
<sequence length="282" mass="30285">MPDSWAETATGLPTTIDATVAHEARVYDYWLGGKDNYPADRALGDAIATHIPAIRSMARANRAFLGRAVRYVVDAGVTQFLDIGTGIPTAGNTHEIAQGIASDARVVYVDNDPIVLAHARALMSSTRAGKTAFIHADLHDPASILRDPSLTATLDLNRPVAIMLVAIMMYFRDSDDPHAIIENLLESVPSGSFIVITHPTADFDARAMARVVASAESAGITFNPRSRTETETLFAGTEIVEPGVVPVVTWHPELIGDLSGRMQAIPADPESAWYWAGVGRKS</sequence>
<dbReference type="CDD" id="cd02440">
    <property type="entry name" value="AdoMet_MTases"/>
    <property type="match status" value="1"/>
</dbReference>
<dbReference type="GO" id="GO:0032259">
    <property type="term" value="P:methylation"/>
    <property type="evidence" value="ECO:0007669"/>
    <property type="project" value="UniProtKB-KW"/>
</dbReference>
<dbReference type="Proteomes" id="UP001432062">
    <property type="component" value="Chromosome"/>
</dbReference>
<protein>
    <submittedName>
        <fullName evidence="1">SAM-dependent methyltransferase</fullName>
    </submittedName>
</protein>
<evidence type="ECO:0000313" key="1">
    <source>
        <dbReference type="EMBL" id="WUV44632.1"/>
    </source>
</evidence>
<name>A0ABZ1YRX8_9NOCA</name>
<proteinExistence type="predicted"/>
<dbReference type="GO" id="GO:0008168">
    <property type="term" value="F:methyltransferase activity"/>
    <property type="evidence" value="ECO:0007669"/>
    <property type="project" value="UniProtKB-KW"/>
</dbReference>
<accession>A0ABZ1YRX8</accession>
<gene>
    <name evidence="1" type="ORF">OG563_36530</name>
</gene>
<organism evidence="1 2">
    <name type="scientific">Nocardia vinacea</name>
    <dbReference type="NCBI Taxonomy" id="96468"/>
    <lineage>
        <taxon>Bacteria</taxon>
        <taxon>Bacillati</taxon>
        <taxon>Actinomycetota</taxon>
        <taxon>Actinomycetes</taxon>
        <taxon>Mycobacteriales</taxon>
        <taxon>Nocardiaceae</taxon>
        <taxon>Nocardia</taxon>
    </lineage>
</organism>
<dbReference type="InterPro" id="IPR029063">
    <property type="entry name" value="SAM-dependent_MTases_sf"/>
</dbReference>
<keyword evidence="2" id="KW-1185">Reference proteome</keyword>
<dbReference type="Gene3D" id="3.40.50.150">
    <property type="entry name" value="Vaccinia Virus protein VP39"/>
    <property type="match status" value="1"/>
</dbReference>
<keyword evidence="1" id="KW-0808">Transferase</keyword>
<dbReference type="Pfam" id="PF04672">
    <property type="entry name" value="Methyltransf_19"/>
    <property type="match status" value="1"/>
</dbReference>
<dbReference type="RefSeq" id="WP_329407622.1">
    <property type="nucleotide sequence ID" value="NZ_CP109441.1"/>
</dbReference>
<dbReference type="InterPro" id="IPR006764">
    <property type="entry name" value="SAM_dep_MeTrfase_SAV2177_type"/>
</dbReference>
<dbReference type="EMBL" id="CP109441">
    <property type="protein sequence ID" value="WUV44632.1"/>
    <property type="molecule type" value="Genomic_DNA"/>
</dbReference>